<evidence type="ECO:0000256" key="2">
    <source>
        <dbReference type="ARBA" id="ARBA00022669"/>
    </source>
</evidence>
<dbReference type="InterPro" id="IPR002509">
    <property type="entry name" value="NODB_dom"/>
</dbReference>
<keyword evidence="8" id="KW-1015">Disulfide bond</keyword>
<dbReference type="CDD" id="cd11618">
    <property type="entry name" value="ChtBD1_1"/>
    <property type="match status" value="1"/>
</dbReference>
<feature type="domain" description="NodB homology" evidence="12">
    <location>
        <begin position="153"/>
        <end position="352"/>
    </location>
</feature>
<evidence type="ECO:0000256" key="3">
    <source>
        <dbReference type="ARBA" id="ARBA00022723"/>
    </source>
</evidence>
<comment type="cofactor">
    <cofactor evidence="1">
        <name>Co(2+)</name>
        <dbReference type="ChEBI" id="CHEBI:48828"/>
    </cofactor>
</comment>
<dbReference type="SUPFAM" id="SSF57016">
    <property type="entry name" value="Plant lectins/antimicrobial peptides"/>
    <property type="match status" value="2"/>
</dbReference>
<feature type="chain" id="PRO_5034119005" evidence="10">
    <location>
        <begin position="21"/>
        <end position="623"/>
    </location>
</feature>
<dbReference type="InterPro" id="IPR011330">
    <property type="entry name" value="Glyco_hydro/deAcase_b/a-brl"/>
</dbReference>
<feature type="compositionally biased region" description="Low complexity" evidence="9">
    <location>
        <begin position="373"/>
        <end position="526"/>
    </location>
</feature>
<feature type="disulfide bond" evidence="8">
    <location>
        <begin position="549"/>
        <end position="563"/>
    </location>
</feature>
<feature type="domain" description="Chitin-binding type-1" evidence="11">
    <location>
        <begin position="530"/>
        <end position="576"/>
    </location>
</feature>
<reference evidence="13 14" key="1">
    <citation type="journal article" date="2016" name="Nat. Commun.">
        <title>Ectomycorrhizal ecology is imprinted in the genome of the dominant symbiotic fungus Cenococcum geophilum.</title>
        <authorList>
            <consortium name="DOE Joint Genome Institute"/>
            <person name="Peter M."/>
            <person name="Kohler A."/>
            <person name="Ohm R.A."/>
            <person name="Kuo A."/>
            <person name="Krutzmann J."/>
            <person name="Morin E."/>
            <person name="Arend M."/>
            <person name="Barry K.W."/>
            <person name="Binder M."/>
            <person name="Choi C."/>
            <person name="Clum A."/>
            <person name="Copeland A."/>
            <person name="Grisel N."/>
            <person name="Haridas S."/>
            <person name="Kipfer T."/>
            <person name="LaButti K."/>
            <person name="Lindquist E."/>
            <person name="Lipzen A."/>
            <person name="Maire R."/>
            <person name="Meier B."/>
            <person name="Mihaltcheva S."/>
            <person name="Molinier V."/>
            <person name="Murat C."/>
            <person name="Poggeler S."/>
            <person name="Quandt C.A."/>
            <person name="Sperisen C."/>
            <person name="Tritt A."/>
            <person name="Tisserant E."/>
            <person name="Crous P.W."/>
            <person name="Henrissat B."/>
            <person name="Nehls U."/>
            <person name="Egli S."/>
            <person name="Spatafora J.W."/>
            <person name="Grigoriev I.V."/>
            <person name="Martin F.M."/>
        </authorList>
    </citation>
    <scope>NUCLEOTIDE SEQUENCE [LARGE SCALE GENOMIC DNA]</scope>
    <source>
        <strain evidence="13 14">CBS 459.81</strain>
    </source>
</reference>
<keyword evidence="6" id="KW-0119">Carbohydrate metabolism</keyword>
<dbReference type="InterPro" id="IPR036861">
    <property type="entry name" value="Endochitinase-like_sf"/>
</dbReference>
<feature type="domain" description="Chitin-binding type-1" evidence="11">
    <location>
        <begin position="75"/>
        <end position="119"/>
    </location>
</feature>
<feature type="region of interest" description="Disordered" evidence="9">
    <location>
        <begin position="372"/>
        <end position="526"/>
    </location>
</feature>
<keyword evidence="14" id="KW-1185">Reference proteome</keyword>
<dbReference type="InterPro" id="IPR018371">
    <property type="entry name" value="Chitin-binding_1_CS"/>
</dbReference>
<dbReference type="AlphaFoldDB" id="A0A8E2EH26"/>
<protein>
    <submittedName>
        <fullName evidence="13">Carbohydrate esterase family 4 protein</fullName>
    </submittedName>
</protein>
<evidence type="ECO:0000256" key="7">
    <source>
        <dbReference type="ARBA" id="ARBA00023285"/>
    </source>
</evidence>
<feature type="disulfide bond" evidence="8">
    <location>
        <begin position="90"/>
        <end position="104"/>
    </location>
</feature>
<feature type="signal peptide" evidence="10">
    <location>
        <begin position="1"/>
        <end position="20"/>
    </location>
</feature>
<dbReference type="SUPFAM" id="SSF88713">
    <property type="entry name" value="Glycoside hydrolase/deacetylase"/>
    <property type="match status" value="1"/>
</dbReference>
<gene>
    <name evidence="13" type="ORF">K432DRAFT_414386</name>
</gene>
<dbReference type="PROSITE" id="PS51677">
    <property type="entry name" value="NODB"/>
    <property type="match status" value="1"/>
</dbReference>
<dbReference type="PANTHER" id="PTHR46471">
    <property type="entry name" value="CHITIN DEACETYLASE"/>
    <property type="match status" value="1"/>
</dbReference>
<keyword evidence="7" id="KW-0170">Cobalt</keyword>
<evidence type="ECO:0000259" key="11">
    <source>
        <dbReference type="PROSITE" id="PS50941"/>
    </source>
</evidence>
<dbReference type="Gene3D" id="3.30.60.10">
    <property type="entry name" value="Endochitinase-like"/>
    <property type="match status" value="2"/>
</dbReference>
<feature type="disulfide bond" evidence="8">
    <location>
        <begin position="85"/>
        <end position="97"/>
    </location>
</feature>
<evidence type="ECO:0000256" key="9">
    <source>
        <dbReference type="SAM" id="MobiDB-lite"/>
    </source>
</evidence>
<dbReference type="GO" id="GO:0016810">
    <property type="term" value="F:hydrolase activity, acting on carbon-nitrogen (but not peptide) bonds"/>
    <property type="evidence" value="ECO:0007669"/>
    <property type="project" value="InterPro"/>
</dbReference>
<evidence type="ECO:0000259" key="12">
    <source>
        <dbReference type="PROSITE" id="PS51677"/>
    </source>
</evidence>
<keyword evidence="4 10" id="KW-0732">Signal</keyword>
<dbReference type="CDD" id="cd10951">
    <property type="entry name" value="CE4_ClCDA_like"/>
    <property type="match status" value="1"/>
</dbReference>
<dbReference type="Pfam" id="PF01522">
    <property type="entry name" value="Polysacc_deac_1"/>
    <property type="match status" value="1"/>
</dbReference>
<dbReference type="Gene3D" id="3.20.20.370">
    <property type="entry name" value="Glycoside hydrolase/deacetylase"/>
    <property type="match status" value="1"/>
</dbReference>
<dbReference type="Proteomes" id="UP000250266">
    <property type="component" value="Unassembled WGS sequence"/>
</dbReference>
<evidence type="ECO:0000256" key="1">
    <source>
        <dbReference type="ARBA" id="ARBA00001941"/>
    </source>
</evidence>
<dbReference type="PROSITE" id="PS00026">
    <property type="entry name" value="CHIT_BIND_I_1"/>
    <property type="match status" value="1"/>
</dbReference>
<dbReference type="EMBL" id="KV744850">
    <property type="protein sequence ID" value="OCK83887.1"/>
    <property type="molecule type" value="Genomic_DNA"/>
</dbReference>
<organism evidence="13 14">
    <name type="scientific">Lepidopterella palustris CBS 459.81</name>
    <dbReference type="NCBI Taxonomy" id="1314670"/>
    <lineage>
        <taxon>Eukaryota</taxon>
        <taxon>Fungi</taxon>
        <taxon>Dikarya</taxon>
        <taxon>Ascomycota</taxon>
        <taxon>Pezizomycotina</taxon>
        <taxon>Dothideomycetes</taxon>
        <taxon>Pleosporomycetidae</taxon>
        <taxon>Mytilinidiales</taxon>
        <taxon>Argynnaceae</taxon>
        <taxon>Lepidopterella</taxon>
    </lineage>
</organism>
<dbReference type="PANTHER" id="PTHR46471:SF4">
    <property type="entry name" value="CHITIN DEACETYLASE"/>
    <property type="match status" value="1"/>
</dbReference>
<evidence type="ECO:0000313" key="13">
    <source>
        <dbReference type="EMBL" id="OCK83887.1"/>
    </source>
</evidence>
<dbReference type="GO" id="GO:0008061">
    <property type="term" value="F:chitin binding"/>
    <property type="evidence" value="ECO:0007669"/>
    <property type="project" value="UniProtKB-UniRule"/>
</dbReference>
<evidence type="ECO:0000256" key="6">
    <source>
        <dbReference type="ARBA" id="ARBA00023277"/>
    </source>
</evidence>
<accession>A0A8E2EH26</accession>
<dbReference type="PROSITE" id="PS50941">
    <property type="entry name" value="CHIT_BIND_I_2"/>
    <property type="match status" value="2"/>
</dbReference>
<dbReference type="GO" id="GO:0046872">
    <property type="term" value="F:metal ion binding"/>
    <property type="evidence" value="ECO:0007669"/>
    <property type="project" value="UniProtKB-KW"/>
</dbReference>
<evidence type="ECO:0000313" key="14">
    <source>
        <dbReference type="Proteomes" id="UP000250266"/>
    </source>
</evidence>
<keyword evidence="2 8" id="KW-0147">Chitin-binding</keyword>
<evidence type="ECO:0000256" key="5">
    <source>
        <dbReference type="ARBA" id="ARBA00022801"/>
    </source>
</evidence>
<proteinExistence type="predicted"/>
<dbReference type="SMART" id="SM00270">
    <property type="entry name" value="ChtBD1"/>
    <property type="match status" value="2"/>
</dbReference>
<dbReference type="GO" id="GO:0005975">
    <property type="term" value="P:carbohydrate metabolic process"/>
    <property type="evidence" value="ECO:0007669"/>
    <property type="project" value="InterPro"/>
</dbReference>
<comment type="caution">
    <text evidence="8">Lacks conserved residue(s) required for the propagation of feature annotation.</text>
</comment>
<keyword evidence="3" id="KW-0479">Metal-binding</keyword>
<sequence>MHFSTACIAAVAVLPALVAGHGNGGPKIFGRRTVAELKARSVFGHVHARGAGNEIDHDPSHIAKREEKVKRQNTSGQCGAGYGSCAAGYCCSPAGWCGNTIDYCYSPGCQYAYGPACPENSTPAGTNTSTIARTLVGSVAYGGAGVYDCVTPGTVAITYDDGPYLYTSKILDVLASYGAKATFFITGNNMGKGEIDIAANGYVPIIQRMHTDGHQIASHTWTHLDLSAISQADRKQQMWKNEMALRNILGFIPTYMRPPYSSCTSASNCESDMKTLGYHVTYFDVDTDDYNQDSTTLIQNSKNWFVGNITAGGATAATSDWLVIGHDIHYQTAYNLTDYMLSTLTTLGYKAVTVGECLGDPAANWYRTDPGYTSSSTTSASSTASSTVRTSSTSTVKTTSTTSTTTVKSSSSSSATSSTVKSSSSSSATSSTVKSSSSSSATSFTVKSSSSSSLSSSFSSSSSSSFTTTTTTTTTITTVKTSSTPSSTLKTSTTSTSSAKSSNTSSKPSSASSSTSSAPAASSSVRVSPDASCGGTNGYTCLGSTFGNCCSTHGWCGSTSAYCGTGCQSAFGTCGISTVSSATASAPTASATTVSTDGSCGGTNGFTCSGSTFGNCCSQYGWW</sequence>
<name>A0A8E2EH26_9PEZI</name>
<dbReference type="OrthoDB" id="407355at2759"/>
<evidence type="ECO:0000256" key="8">
    <source>
        <dbReference type="PROSITE-ProRule" id="PRU00261"/>
    </source>
</evidence>
<keyword evidence="5" id="KW-0378">Hydrolase</keyword>
<evidence type="ECO:0000256" key="4">
    <source>
        <dbReference type="ARBA" id="ARBA00022729"/>
    </source>
</evidence>
<dbReference type="InterPro" id="IPR001002">
    <property type="entry name" value="Chitin-bd_1"/>
</dbReference>
<evidence type="ECO:0000256" key="10">
    <source>
        <dbReference type="SAM" id="SignalP"/>
    </source>
</evidence>